<evidence type="ECO:0000313" key="9">
    <source>
        <dbReference type="WBParaSite" id="GPUH_0000579701-mRNA-1"/>
    </source>
</evidence>
<evidence type="ECO:0000259" key="6">
    <source>
        <dbReference type="PROSITE" id="PS50268"/>
    </source>
</evidence>
<dbReference type="PRINTS" id="PR00205">
    <property type="entry name" value="CADHERIN"/>
</dbReference>
<dbReference type="GO" id="GO:0007156">
    <property type="term" value="P:homophilic cell adhesion via plasma membrane adhesion molecules"/>
    <property type="evidence" value="ECO:0007669"/>
    <property type="project" value="InterPro"/>
</dbReference>
<reference evidence="9" key="1">
    <citation type="submission" date="2016-06" db="UniProtKB">
        <authorList>
            <consortium name="WormBaseParasite"/>
        </authorList>
    </citation>
    <scope>IDENTIFICATION</scope>
</reference>
<accession>A0A183DAP8</accession>
<keyword evidence="2" id="KW-0812">Transmembrane</keyword>
<dbReference type="SUPFAM" id="SSF49313">
    <property type="entry name" value="Cadherin-like"/>
    <property type="match status" value="2"/>
</dbReference>
<evidence type="ECO:0000313" key="7">
    <source>
        <dbReference type="EMBL" id="VDK52172.1"/>
    </source>
</evidence>
<keyword evidence="3" id="KW-0472">Membrane</keyword>
<dbReference type="Proteomes" id="UP000271098">
    <property type="component" value="Unassembled WGS sequence"/>
</dbReference>
<evidence type="ECO:0000313" key="8">
    <source>
        <dbReference type="Proteomes" id="UP000271098"/>
    </source>
</evidence>
<dbReference type="EMBL" id="UYRT01012702">
    <property type="protein sequence ID" value="VDK52172.1"/>
    <property type="molecule type" value="Genomic_DNA"/>
</dbReference>
<dbReference type="GO" id="GO:0005509">
    <property type="term" value="F:calcium ion binding"/>
    <property type="evidence" value="ECO:0007669"/>
    <property type="project" value="UniProtKB-UniRule"/>
</dbReference>
<evidence type="ECO:0000256" key="5">
    <source>
        <dbReference type="PROSITE-ProRule" id="PRU00043"/>
    </source>
</evidence>
<dbReference type="PANTHER" id="PTHR24028:SF146">
    <property type="entry name" value="CADHERIN 96CB, ISOFORM D-RELATED"/>
    <property type="match status" value="1"/>
</dbReference>
<organism evidence="9">
    <name type="scientific">Gongylonema pulchrum</name>
    <dbReference type="NCBI Taxonomy" id="637853"/>
    <lineage>
        <taxon>Eukaryota</taxon>
        <taxon>Metazoa</taxon>
        <taxon>Ecdysozoa</taxon>
        <taxon>Nematoda</taxon>
        <taxon>Chromadorea</taxon>
        <taxon>Rhabditida</taxon>
        <taxon>Spirurina</taxon>
        <taxon>Spiruromorpha</taxon>
        <taxon>Spiruroidea</taxon>
        <taxon>Gongylonematidae</taxon>
        <taxon>Gongylonema</taxon>
    </lineage>
</organism>
<dbReference type="WBParaSite" id="GPUH_0000579701-mRNA-1">
    <property type="protein sequence ID" value="GPUH_0000579701-mRNA-1"/>
    <property type="gene ID" value="GPUH_0000579701"/>
</dbReference>
<dbReference type="InterPro" id="IPR050174">
    <property type="entry name" value="Protocadherin/Cadherin-CA"/>
</dbReference>
<dbReference type="GO" id="GO:0005886">
    <property type="term" value="C:plasma membrane"/>
    <property type="evidence" value="ECO:0007669"/>
    <property type="project" value="TreeGrafter"/>
</dbReference>
<keyword evidence="8" id="KW-1185">Reference proteome</keyword>
<proteinExistence type="predicted"/>
<dbReference type="Pfam" id="PF00028">
    <property type="entry name" value="Cadherin"/>
    <property type="match status" value="1"/>
</dbReference>
<dbReference type="InterPro" id="IPR015919">
    <property type="entry name" value="Cadherin-like_sf"/>
</dbReference>
<feature type="domain" description="Cadherin" evidence="6">
    <location>
        <begin position="2"/>
        <end position="44"/>
    </location>
</feature>
<name>A0A183DAP8_9BILA</name>
<dbReference type="PROSITE" id="PS50268">
    <property type="entry name" value="CADHERIN_2"/>
    <property type="match status" value="2"/>
</dbReference>
<keyword evidence="3" id="KW-1133">Transmembrane helix</keyword>
<dbReference type="OrthoDB" id="9990384at2759"/>
<dbReference type="InterPro" id="IPR002126">
    <property type="entry name" value="Cadherin-like_dom"/>
</dbReference>
<keyword evidence="5" id="KW-0106">Calcium</keyword>
<evidence type="ECO:0000256" key="2">
    <source>
        <dbReference type="ARBA" id="ARBA00022692"/>
    </source>
</evidence>
<dbReference type="PANTHER" id="PTHR24028">
    <property type="entry name" value="CADHERIN-87A"/>
    <property type="match status" value="1"/>
</dbReference>
<feature type="domain" description="Cadherin" evidence="6">
    <location>
        <begin position="45"/>
        <end position="145"/>
    </location>
</feature>
<evidence type="ECO:0000256" key="1">
    <source>
        <dbReference type="ARBA" id="ARBA00004167"/>
    </source>
</evidence>
<comment type="subcellular location">
    <subcellularLocation>
        <location evidence="1">Membrane</location>
        <topology evidence="1">Single-pass membrane protein</topology>
    </subcellularLocation>
</comment>
<evidence type="ECO:0000256" key="4">
    <source>
        <dbReference type="ARBA" id="ARBA00023180"/>
    </source>
</evidence>
<gene>
    <name evidence="7" type="ORF">GPUH_LOCUS5789</name>
</gene>
<evidence type="ECO:0000256" key="3">
    <source>
        <dbReference type="ARBA" id="ARBA00022989"/>
    </source>
</evidence>
<reference evidence="7 8" key="2">
    <citation type="submission" date="2018-11" db="EMBL/GenBank/DDBJ databases">
        <authorList>
            <consortium name="Pathogen Informatics"/>
        </authorList>
    </citation>
    <scope>NUCLEOTIDE SEQUENCE [LARGE SCALE GENOMIC DNA]</scope>
</reference>
<dbReference type="AlphaFoldDB" id="A0A183DAP8"/>
<sequence length="204" mass="22662">MLDREKCALYNLSVVALDVIHPGIQAQSYVVIDVDDVSDSAPQFMQPVYHVSVSESTPVGTQLLKVEAVDPDITDTSLIYGITGPHSTVLSVDPQTGIISLMKSLDFETERIFKFRLIVSDPIQLTSEADLLLYVNDTNDVAPKFITALVQSVVEEGDVAGHFVAKLDAHDEEYCGNKNRFVRNERLKKMDLDLLERMSMSLES</sequence>
<keyword evidence="4" id="KW-0325">Glycoprotein</keyword>
<dbReference type="CDD" id="cd11304">
    <property type="entry name" value="Cadherin_repeat"/>
    <property type="match status" value="1"/>
</dbReference>
<protein>
    <submittedName>
        <fullName evidence="9">CA domain-containing protein</fullName>
    </submittedName>
</protein>
<dbReference type="SMART" id="SM00112">
    <property type="entry name" value="CA"/>
    <property type="match status" value="1"/>
</dbReference>
<dbReference type="Gene3D" id="2.60.40.60">
    <property type="entry name" value="Cadherins"/>
    <property type="match status" value="2"/>
</dbReference>